<evidence type="ECO:0000259" key="1">
    <source>
        <dbReference type="PROSITE" id="PS50181"/>
    </source>
</evidence>
<dbReference type="PROSITE" id="PS50181">
    <property type="entry name" value="FBOX"/>
    <property type="match status" value="1"/>
</dbReference>
<dbReference type="AlphaFoldDB" id="A0A9Q0VMY1"/>
<reference evidence="2" key="2">
    <citation type="journal article" date="2023" name="Int. J. Mol. Sci.">
        <title>De Novo Assembly and Annotation of 11 Diverse Shrub Willow (Salix) Genomes Reveals Novel Gene Organization in Sex-Linked Regions.</title>
        <authorList>
            <person name="Hyden B."/>
            <person name="Feng K."/>
            <person name="Yates T.B."/>
            <person name="Jawdy S."/>
            <person name="Cereghino C."/>
            <person name="Smart L.B."/>
            <person name="Muchero W."/>
        </authorList>
    </citation>
    <scope>NUCLEOTIDE SEQUENCE [LARGE SCALE GENOMIC DNA]</scope>
    <source>
        <tissue evidence="2">Shoot tip</tissue>
    </source>
</reference>
<accession>A0A9Q0VMY1</accession>
<name>A0A9Q0VMY1_SALVM</name>
<dbReference type="PANTHER" id="PTHR13382">
    <property type="entry name" value="MITOCHONDRIAL ATP SYNTHASE COUPLING FACTOR B"/>
    <property type="match status" value="1"/>
</dbReference>
<dbReference type="OrthoDB" id="10044893at2759"/>
<dbReference type="EMBL" id="JAPFFL010000001">
    <property type="protein sequence ID" value="KAJ6751517.1"/>
    <property type="molecule type" value="Genomic_DNA"/>
</dbReference>
<dbReference type="Proteomes" id="UP001151529">
    <property type="component" value="Chromosome 16"/>
</dbReference>
<organism evidence="2 3">
    <name type="scientific">Salix viminalis</name>
    <name type="common">Common osier</name>
    <name type="synonym">Basket willow</name>
    <dbReference type="NCBI Taxonomy" id="40686"/>
    <lineage>
        <taxon>Eukaryota</taxon>
        <taxon>Viridiplantae</taxon>
        <taxon>Streptophyta</taxon>
        <taxon>Embryophyta</taxon>
        <taxon>Tracheophyta</taxon>
        <taxon>Spermatophyta</taxon>
        <taxon>Magnoliopsida</taxon>
        <taxon>eudicotyledons</taxon>
        <taxon>Gunneridae</taxon>
        <taxon>Pentapetalae</taxon>
        <taxon>rosids</taxon>
        <taxon>fabids</taxon>
        <taxon>Malpighiales</taxon>
        <taxon>Salicaceae</taxon>
        <taxon>Saliceae</taxon>
        <taxon>Salix</taxon>
    </lineage>
</organism>
<evidence type="ECO:0000313" key="2">
    <source>
        <dbReference type="EMBL" id="KAJ6751517.1"/>
    </source>
</evidence>
<proteinExistence type="predicted"/>
<dbReference type="InterPro" id="IPR001810">
    <property type="entry name" value="F-box_dom"/>
</dbReference>
<dbReference type="Gene3D" id="3.80.10.10">
    <property type="entry name" value="Ribonuclease Inhibitor"/>
    <property type="match status" value="1"/>
</dbReference>
<reference evidence="2" key="1">
    <citation type="submission" date="2022-11" db="EMBL/GenBank/DDBJ databases">
        <authorList>
            <person name="Hyden B.L."/>
            <person name="Feng K."/>
            <person name="Yates T."/>
            <person name="Jawdy S."/>
            <person name="Smart L.B."/>
            <person name="Muchero W."/>
        </authorList>
    </citation>
    <scope>NUCLEOTIDE SEQUENCE</scope>
    <source>
        <tissue evidence="2">Shoot tip</tissue>
    </source>
</reference>
<dbReference type="Pfam" id="PF12937">
    <property type="entry name" value="F-box-like"/>
    <property type="match status" value="1"/>
</dbReference>
<gene>
    <name evidence="2" type="ORF">OIU85_001995</name>
</gene>
<dbReference type="InterPro" id="IPR050648">
    <property type="entry name" value="F-box_LRR-repeat"/>
</dbReference>
<dbReference type="GO" id="GO:0005737">
    <property type="term" value="C:cytoplasm"/>
    <property type="evidence" value="ECO:0007669"/>
    <property type="project" value="TreeGrafter"/>
</dbReference>
<dbReference type="InterPro" id="IPR032675">
    <property type="entry name" value="LRR_dom_sf"/>
</dbReference>
<protein>
    <recommendedName>
        <fullName evidence="1">F-box domain-containing protein</fullName>
    </recommendedName>
</protein>
<evidence type="ECO:0000313" key="3">
    <source>
        <dbReference type="Proteomes" id="UP001151529"/>
    </source>
</evidence>
<comment type="caution">
    <text evidence="2">The sequence shown here is derived from an EMBL/GenBank/DDBJ whole genome shotgun (WGS) entry which is preliminary data.</text>
</comment>
<dbReference type="InterPro" id="IPR036047">
    <property type="entry name" value="F-box-like_dom_sf"/>
</dbReference>
<feature type="domain" description="F-box" evidence="1">
    <location>
        <begin position="138"/>
        <end position="185"/>
    </location>
</feature>
<dbReference type="PANTHER" id="PTHR13382:SF20">
    <property type="entry name" value="F-BOX PROTEIN SKIP14-LIKE"/>
    <property type="match status" value="1"/>
</dbReference>
<dbReference type="SUPFAM" id="SSF81383">
    <property type="entry name" value="F-box domain"/>
    <property type="match status" value="1"/>
</dbReference>
<keyword evidence="3" id="KW-1185">Reference proteome</keyword>
<sequence>MNMEINHFHGMKKGEPEGNDAIVGSDDSLPVDPFGMDIKFSRLTALVQDFDGVFGPSFAKLGVNGEEKTMVDDGSFVGVDLFFNGAWRLHSQEGNLSISDEVSTPDHSFSRFGADCGVSAAGFSSETNVHNWADCEKGRELGGEPHDALFFALGYLGVKDLLVAERLCRSLRDAVRGDPMLWRRIHIDQPLSEKITDEALVKLTSRAQGTLHCLSLVGCIRITDTGLMQVLESNPRLTKDKSLCTEEIKTSLTWDDSRLHKEQIRGGGVLGTLEFEGCVGLTIDGILCNLRILKSAGTLRIKHIRIGGLFGVTENRFEEFKSLLGMDHMHPRAKTPQFHRVGQLYLSCDDDRAIDIEMCPKCKQLKLVYDCPAESCQGKDQADQICRACTLCIARCIQCGCCIKDCDYEETFCLDFLCLDCLKHLFNCQEKPEVRGASSSGHTVSHHEMKYHFCLYSE</sequence>